<dbReference type="EMBL" id="UINC01103538">
    <property type="protein sequence ID" value="SVC65994.1"/>
    <property type="molecule type" value="Genomic_DNA"/>
</dbReference>
<keyword evidence="1" id="KW-0472">Membrane</keyword>
<protein>
    <submittedName>
        <fullName evidence="2">Uncharacterized protein</fullName>
    </submittedName>
</protein>
<feature type="transmembrane region" description="Helical" evidence="1">
    <location>
        <begin position="100"/>
        <end position="117"/>
    </location>
</feature>
<dbReference type="AlphaFoldDB" id="A0A382NXT6"/>
<feature type="transmembrane region" description="Helical" evidence="1">
    <location>
        <begin position="68"/>
        <end position="88"/>
    </location>
</feature>
<accession>A0A382NXT6</accession>
<proteinExistence type="predicted"/>
<reference evidence="2" key="1">
    <citation type="submission" date="2018-05" db="EMBL/GenBank/DDBJ databases">
        <authorList>
            <person name="Lanie J.A."/>
            <person name="Ng W.-L."/>
            <person name="Kazmierczak K.M."/>
            <person name="Andrzejewski T.M."/>
            <person name="Davidsen T.M."/>
            <person name="Wayne K.J."/>
            <person name="Tettelin H."/>
            <person name="Glass J.I."/>
            <person name="Rusch D."/>
            <person name="Podicherti R."/>
            <person name="Tsui H.-C.T."/>
            <person name="Winkler M.E."/>
        </authorList>
    </citation>
    <scope>NUCLEOTIDE SEQUENCE</scope>
</reference>
<evidence type="ECO:0000313" key="2">
    <source>
        <dbReference type="EMBL" id="SVC65994.1"/>
    </source>
</evidence>
<feature type="transmembrane region" description="Helical" evidence="1">
    <location>
        <begin position="7"/>
        <end position="25"/>
    </location>
</feature>
<gene>
    <name evidence="2" type="ORF">METZ01_LOCUS318848</name>
</gene>
<name>A0A382NXT6_9ZZZZ</name>
<keyword evidence="1" id="KW-1133">Transmembrane helix</keyword>
<organism evidence="2">
    <name type="scientific">marine metagenome</name>
    <dbReference type="NCBI Taxonomy" id="408172"/>
    <lineage>
        <taxon>unclassified sequences</taxon>
        <taxon>metagenomes</taxon>
        <taxon>ecological metagenomes</taxon>
    </lineage>
</organism>
<feature type="transmembrane region" description="Helical" evidence="1">
    <location>
        <begin position="31"/>
        <end position="47"/>
    </location>
</feature>
<evidence type="ECO:0000256" key="1">
    <source>
        <dbReference type="SAM" id="Phobius"/>
    </source>
</evidence>
<sequence length="118" mass="14007">MSIFQGFYFIIAIIIEIPILFISTLNFIFRWETIIIIIFISLYFNLLRKLPNNLKIKFYNRTSFNHRMFQLFFISLISCMSIFILSGYPAVTFGHYNKMMLPSFVLISIIISMIINNI</sequence>
<keyword evidence="1" id="KW-0812">Transmembrane</keyword>
<feature type="non-terminal residue" evidence="2">
    <location>
        <position position="118"/>
    </location>
</feature>